<gene>
    <name evidence="6" type="ORF">yc1106_05402</name>
</gene>
<dbReference type="GO" id="GO:0019748">
    <property type="term" value="P:secondary metabolic process"/>
    <property type="evidence" value="ECO:0007669"/>
    <property type="project" value="TreeGrafter"/>
</dbReference>
<organism evidence="6 7">
    <name type="scientific">Curvularia clavata</name>
    <dbReference type="NCBI Taxonomy" id="95742"/>
    <lineage>
        <taxon>Eukaryota</taxon>
        <taxon>Fungi</taxon>
        <taxon>Dikarya</taxon>
        <taxon>Ascomycota</taxon>
        <taxon>Pezizomycotina</taxon>
        <taxon>Dothideomycetes</taxon>
        <taxon>Pleosporomycetidae</taxon>
        <taxon>Pleosporales</taxon>
        <taxon>Pleosporineae</taxon>
        <taxon>Pleosporaceae</taxon>
        <taxon>Curvularia</taxon>
    </lineage>
</organism>
<evidence type="ECO:0000256" key="3">
    <source>
        <dbReference type="RuleBase" id="RU366045"/>
    </source>
</evidence>
<dbReference type="GO" id="GO:0005829">
    <property type="term" value="C:cytosol"/>
    <property type="evidence" value="ECO:0007669"/>
    <property type="project" value="TreeGrafter"/>
</dbReference>
<dbReference type="EMBL" id="CP089277">
    <property type="protein sequence ID" value="USP78128.1"/>
    <property type="molecule type" value="Genomic_DNA"/>
</dbReference>
<dbReference type="GO" id="GO:0016787">
    <property type="term" value="F:hydrolase activity"/>
    <property type="evidence" value="ECO:0007669"/>
    <property type="project" value="InterPro"/>
</dbReference>
<name>A0A9Q9DS10_CURCL</name>
<keyword evidence="4" id="KW-0732">Signal</keyword>
<evidence type="ECO:0000313" key="6">
    <source>
        <dbReference type="EMBL" id="USP78128.1"/>
    </source>
</evidence>
<dbReference type="InterPro" id="IPR032466">
    <property type="entry name" value="Metal_Hydrolase"/>
</dbReference>
<reference evidence="6" key="1">
    <citation type="submission" date="2021-12" db="EMBL/GenBank/DDBJ databases">
        <title>Curvularia clavata genome.</title>
        <authorList>
            <person name="Cao Y."/>
        </authorList>
    </citation>
    <scope>NUCLEOTIDE SEQUENCE</scope>
    <source>
        <strain evidence="6">Yc1106</strain>
    </source>
</reference>
<dbReference type="Pfam" id="PF04909">
    <property type="entry name" value="Amidohydro_2"/>
    <property type="match status" value="1"/>
</dbReference>
<dbReference type="SUPFAM" id="SSF51556">
    <property type="entry name" value="Metallo-dependent hydrolases"/>
    <property type="match status" value="1"/>
</dbReference>
<dbReference type="GO" id="GO:0016831">
    <property type="term" value="F:carboxy-lyase activity"/>
    <property type="evidence" value="ECO:0007669"/>
    <property type="project" value="UniProtKB-KW"/>
</dbReference>
<dbReference type="VEuPathDB" id="FungiDB:yc1106_05402"/>
<keyword evidence="2 3" id="KW-0456">Lyase</keyword>
<dbReference type="InterPro" id="IPR006680">
    <property type="entry name" value="Amidohydro-rel"/>
</dbReference>
<feature type="signal peptide" evidence="4">
    <location>
        <begin position="1"/>
        <end position="18"/>
    </location>
</feature>
<evidence type="ECO:0000256" key="1">
    <source>
        <dbReference type="ARBA" id="ARBA00022793"/>
    </source>
</evidence>
<dbReference type="OrthoDB" id="432010at2759"/>
<feature type="chain" id="PRO_5040465561" description="Amidohydrolase-related domain-containing protein" evidence="4">
    <location>
        <begin position="19"/>
        <end position="347"/>
    </location>
</feature>
<dbReference type="PANTHER" id="PTHR21240:SF30">
    <property type="entry name" value="AMIDOHYDROLASE-RELATED DOMAIN-CONTAINING PROTEIN-RELATED"/>
    <property type="match status" value="1"/>
</dbReference>
<feature type="domain" description="Amidohydrolase-related" evidence="5">
    <location>
        <begin position="87"/>
        <end position="347"/>
    </location>
</feature>
<dbReference type="Proteomes" id="UP001056012">
    <property type="component" value="Chromosome 4"/>
</dbReference>
<evidence type="ECO:0000256" key="2">
    <source>
        <dbReference type="ARBA" id="ARBA00023239"/>
    </source>
</evidence>
<evidence type="ECO:0000256" key="4">
    <source>
        <dbReference type="SAM" id="SignalP"/>
    </source>
</evidence>
<proteinExistence type="inferred from homology"/>
<comment type="similarity">
    <text evidence="3">Belongs to the metallo-dependent hydrolases superfamily.</text>
</comment>
<evidence type="ECO:0000313" key="7">
    <source>
        <dbReference type="Proteomes" id="UP001056012"/>
    </source>
</evidence>
<dbReference type="AlphaFoldDB" id="A0A9Q9DS10"/>
<keyword evidence="1 3" id="KW-0210">Decarboxylase</keyword>
<keyword evidence="7" id="KW-1185">Reference proteome</keyword>
<dbReference type="PANTHER" id="PTHR21240">
    <property type="entry name" value="2-AMINO-3-CARBOXYLMUCONATE-6-SEMIALDEHYDE DECARBOXYLASE"/>
    <property type="match status" value="1"/>
</dbReference>
<dbReference type="InterPro" id="IPR032465">
    <property type="entry name" value="ACMSD"/>
</dbReference>
<protein>
    <recommendedName>
        <fullName evidence="5">Amidohydrolase-related domain-containing protein</fullName>
    </recommendedName>
</protein>
<accession>A0A9Q9DS10</accession>
<dbReference type="Gene3D" id="3.20.20.140">
    <property type="entry name" value="Metal-dependent hydrolases"/>
    <property type="match status" value="1"/>
</dbReference>
<sequence>MHITYLSTLFSLAIGANSIPTAARPQKPIYLPKRLIALEEHVVSPSLEAEVVAGGLVQQYPGILEKMKDVGAGRLAAMDAGHVSMQVLAQQSASGLEDPAGCRSANDAVRAAIKANPTRFAGFAVLPMALPEEAAAELNRSVTDLGFKGAMIWNHLSDGTYYDALRFDPVFAMAQDLDVPLYLHPAPPSAALAAKLYAGNYAPDVAGRLGTISWGWHIDVGTHVLRLFSAGLFDRFPRLKLILGHNGEGLPMFIDRVDATQLRKNATFNRVWNTNIWSTTSGLFTVRQFEQLRQVSPIERIMYSVDYPFGDGVEGWGFVGNLSREGVLTEREMDLFAYKNAEELLKL</sequence>
<evidence type="ECO:0000259" key="5">
    <source>
        <dbReference type="Pfam" id="PF04909"/>
    </source>
</evidence>